<evidence type="ECO:0008006" key="10">
    <source>
        <dbReference type="Google" id="ProtNLM"/>
    </source>
</evidence>
<feature type="transmembrane region" description="Helical" evidence="7">
    <location>
        <begin position="322"/>
        <end position="345"/>
    </location>
</feature>
<keyword evidence="5 7" id="KW-1133">Transmembrane helix</keyword>
<dbReference type="Pfam" id="PF13440">
    <property type="entry name" value="Polysacc_synt_3"/>
    <property type="match status" value="1"/>
</dbReference>
<feature type="transmembrane region" description="Helical" evidence="7">
    <location>
        <begin position="447"/>
        <end position="469"/>
    </location>
</feature>
<feature type="transmembrane region" description="Helical" evidence="7">
    <location>
        <begin position="357"/>
        <end position="377"/>
    </location>
</feature>
<evidence type="ECO:0000256" key="7">
    <source>
        <dbReference type="SAM" id="Phobius"/>
    </source>
</evidence>
<feature type="transmembrane region" description="Helical" evidence="7">
    <location>
        <begin position="174"/>
        <end position="193"/>
    </location>
</feature>
<keyword evidence="6 7" id="KW-0472">Membrane</keyword>
<keyword evidence="9" id="KW-1185">Reference proteome</keyword>
<evidence type="ECO:0000313" key="9">
    <source>
        <dbReference type="Proteomes" id="UP000016566"/>
    </source>
</evidence>
<protein>
    <recommendedName>
        <fullName evidence="10">Polysaccharide biosynthesis protein</fullName>
    </recommendedName>
</protein>
<comment type="caution">
    <text evidence="8">The sequence shown here is derived from an EMBL/GenBank/DDBJ whole genome shotgun (WGS) entry which is preliminary data.</text>
</comment>
<comment type="similarity">
    <text evidence="2">Belongs to the polysaccharide synthase family.</text>
</comment>
<accession>U2YLK2</accession>
<evidence type="ECO:0000256" key="2">
    <source>
        <dbReference type="ARBA" id="ARBA00007430"/>
    </source>
</evidence>
<reference evidence="8" key="1">
    <citation type="journal article" date="2013" name="Genome Announc.">
        <title>Draft Genome Sequence of Loktanella cinnabarina LL-001T, Isolated from Deep-Sea Floor Sediment.</title>
        <authorList>
            <person name="Nishi S."/>
            <person name="Tsubouchi T."/>
            <person name="Takaki Y."/>
            <person name="Koyanagi R."/>
            <person name="Satoh N."/>
            <person name="Maruyama T."/>
            <person name="Hatada Y."/>
        </authorList>
    </citation>
    <scope>NUCLEOTIDE SEQUENCE [LARGE SCALE GENOMIC DNA]</scope>
    <source>
        <strain evidence="8">LL-001</strain>
    </source>
</reference>
<organism evidence="8 9">
    <name type="scientific">Limimaricola cinnabarinus LL-001</name>
    <dbReference type="NCBI Taxonomy" id="1337093"/>
    <lineage>
        <taxon>Bacteria</taxon>
        <taxon>Pseudomonadati</taxon>
        <taxon>Pseudomonadota</taxon>
        <taxon>Alphaproteobacteria</taxon>
        <taxon>Rhodobacterales</taxon>
        <taxon>Paracoccaceae</taxon>
        <taxon>Limimaricola</taxon>
    </lineage>
</organism>
<keyword evidence="3" id="KW-1003">Cell membrane</keyword>
<dbReference type="OrthoDB" id="7494690at2"/>
<evidence type="ECO:0000256" key="5">
    <source>
        <dbReference type="ARBA" id="ARBA00022989"/>
    </source>
</evidence>
<feature type="transmembrane region" description="Helical" evidence="7">
    <location>
        <begin position="116"/>
        <end position="140"/>
    </location>
</feature>
<dbReference type="eggNOG" id="COG2244">
    <property type="taxonomic scope" value="Bacteria"/>
</dbReference>
<dbReference type="PANTHER" id="PTHR30250">
    <property type="entry name" value="PST FAMILY PREDICTED COLANIC ACID TRANSPORTER"/>
    <property type="match status" value="1"/>
</dbReference>
<evidence type="ECO:0000256" key="3">
    <source>
        <dbReference type="ARBA" id="ARBA00022475"/>
    </source>
</evidence>
<evidence type="ECO:0000313" key="8">
    <source>
        <dbReference type="EMBL" id="GAD55971.1"/>
    </source>
</evidence>
<evidence type="ECO:0000256" key="1">
    <source>
        <dbReference type="ARBA" id="ARBA00004651"/>
    </source>
</evidence>
<dbReference type="GO" id="GO:0005886">
    <property type="term" value="C:plasma membrane"/>
    <property type="evidence" value="ECO:0007669"/>
    <property type="project" value="UniProtKB-SubCell"/>
</dbReference>
<evidence type="ECO:0000256" key="4">
    <source>
        <dbReference type="ARBA" id="ARBA00022692"/>
    </source>
</evidence>
<evidence type="ECO:0000256" key="6">
    <source>
        <dbReference type="ARBA" id="ARBA00023136"/>
    </source>
</evidence>
<comment type="subcellular location">
    <subcellularLocation>
        <location evidence="1">Cell membrane</location>
        <topology evidence="1">Multi-pass membrane protein</topology>
    </subcellularLocation>
</comment>
<feature type="transmembrane region" description="Helical" evidence="7">
    <location>
        <begin position="288"/>
        <end position="310"/>
    </location>
</feature>
<proteinExistence type="inferred from homology"/>
<dbReference type="STRING" id="1337093.MBELCI_2023"/>
<gene>
    <name evidence="8" type="ORF">MBELCI_2023</name>
</gene>
<dbReference type="Proteomes" id="UP000016566">
    <property type="component" value="Unassembled WGS sequence"/>
</dbReference>
<dbReference type="EMBL" id="BATB01000025">
    <property type="protein sequence ID" value="GAD55971.1"/>
    <property type="molecule type" value="Genomic_DNA"/>
</dbReference>
<feature type="transmembrane region" description="Helical" evidence="7">
    <location>
        <begin position="416"/>
        <end position="435"/>
    </location>
</feature>
<feature type="transmembrane region" description="Helical" evidence="7">
    <location>
        <begin position="47"/>
        <end position="71"/>
    </location>
</feature>
<name>U2YLK2_9RHOB</name>
<dbReference type="InterPro" id="IPR050833">
    <property type="entry name" value="Poly_Biosynth_Transport"/>
</dbReference>
<keyword evidence="4 7" id="KW-0812">Transmembrane</keyword>
<feature type="transmembrane region" description="Helical" evidence="7">
    <location>
        <begin position="149"/>
        <end position="168"/>
    </location>
</feature>
<feature type="transmembrane region" description="Helical" evidence="7">
    <location>
        <begin position="83"/>
        <end position="110"/>
    </location>
</feature>
<sequence>MTPPPQRRGRKIALAAFALSARGLEQITMLVVMLLAARFMLPADYGIYSIAVICVTLIQTLTYTGFYHFIITSPAEDRSVLNTSFWLLFGLGAGGALLLVAAAWPLAIVFEASELAWVLILLALAQPIASIEAWCAAVLLRRQAVNRHFLVMFTQNVVGLVVGVALLWSWQSIYALVAFRYAKLLVSTTLYLVSMRERPSFTLDRGLARTAMSFSGGLYGARIMTFAARYGADLVLGVMFSTTETGLYRFGNRVASGATDVVAQPMRSFAQTQFGAAGRAGLSFENQLARFAGTVTVLTGGIAAVILVFAADLVALMFQPAYLAAMTVTYALAARAVLAIGPFLLEPAAAAMGRTGIVMRFNMFGAVVSIAAVFAAAPFGLAALAWAQAGTSALLSLGSVYVLARMGNLKVWPAMRSFAVALILVLAYALVLYATREALHARIDDPTIALVAGLASAVILGLGAMAVAARLRVFQLAAFSG</sequence>
<dbReference type="AlphaFoldDB" id="U2YLK2"/>
<dbReference type="PANTHER" id="PTHR30250:SF10">
    <property type="entry name" value="LIPOPOLYSACCHARIDE BIOSYNTHESIS PROTEIN WZXC"/>
    <property type="match status" value="1"/>
</dbReference>